<feature type="compositionally biased region" description="Acidic residues" evidence="2">
    <location>
        <begin position="242"/>
        <end position="252"/>
    </location>
</feature>
<dbReference type="PROSITE" id="PS50050">
    <property type="entry name" value="TNFR_NGFR_2"/>
    <property type="match status" value="1"/>
</dbReference>
<comment type="caution">
    <text evidence="6">The sequence shown here is derived from an EMBL/GenBank/DDBJ whole genome shotgun (WGS) entry which is preliminary data.</text>
</comment>
<evidence type="ECO:0000256" key="3">
    <source>
        <dbReference type="SAM" id="Phobius"/>
    </source>
</evidence>
<reference evidence="6 7" key="1">
    <citation type="submission" date="2021-05" db="EMBL/GenBank/DDBJ databases">
        <authorList>
            <person name="Zahm M."/>
            <person name="Klopp C."/>
            <person name="Cabau C."/>
            <person name="Kuhl H."/>
            <person name="Suciu R."/>
            <person name="Ciorpac M."/>
            <person name="Holostenco D."/>
            <person name="Gessner J."/>
            <person name="Wuertz S."/>
            <person name="Hohne C."/>
            <person name="Stock M."/>
            <person name="Gislard M."/>
            <person name="Lluch J."/>
            <person name="Milhes M."/>
            <person name="Lampietro C."/>
            <person name="Lopez Roques C."/>
            <person name="Donnadieu C."/>
            <person name="Du K."/>
            <person name="Schartl M."/>
            <person name="Guiguen Y."/>
        </authorList>
    </citation>
    <scope>NUCLEOTIDE SEQUENCE [LARGE SCALE GENOMIC DNA]</scope>
    <source>
        <strain evidence="6">Hh-F2</strain>
        <tissue evidence="6">Blood</tissue>
    </source>
</reference>
<keyword evidence="3" id="KW-0812">Transmembrane</keyword>
<proteinExistence type="predicted"/>
<feature type="repeat" description="TNFR-Cys" evidence="1">
    <location>
        <begin position="59"/>
        <end position="98"/>
    </location>
</feature>
<dbReference type="PANTHER" id="PTHR47139">
    <property type="entry name" value="TUMOR NECROSIS FACTOR RECEPTOR SUPERFAMILY MEMBER 9"/>
    <property type="match status" value="1"/>
</dbReference>
<sequence>MENLRLGFVIIFLFASASSLQLCKQWEDGKNGEVCCNGCESGAYMVKKCGKEQSQLCSPCMQGSFNTDPTKKQCTPCRTCQGILKEDKPCTNVTDAKCTCMEGYRCVSENCERCAKVCQQGQEPTDTGDCQPCPAGKFNTEKNGKCKPWRTECPPGEVVCNNGTAEKDIECEPIPPDADPNISVVIAAVSSMSLAVAAMLGLYVVKMTRKKKEKVGAPESRTRVIQVAQAEEDACSCRYPEEEQGGGEESEDLDSKLMEV</sequence>
<name>A0ABR0YI80_HUSHU</name>
<dbReference type="Proteomes" id="UP001369086">
    <property type="component" value="Unassembled WGS sequence"/>
</dbReference>
<dbReference type="Gene3D" id="2.10.50.10">
    <property type="entry name" value="Tumor Necrosis Factor Receptor, subunit A, domain 2"/>
    <property type="match status" value="2"/>
</dbReference>
<protein>
    <submittedName>
        <fullName evidence="6">Tumor necrosis factor receptor superfamily member 9-like</fullName>
    </submittedName>
</protein>
<evidence type="ECO:0000256" key="2">
    <source>
        <dbReference type="SAM" id="MobiDB-lite"/>
    </source>
</evidence>
<evidence type="ECO:0000313" key="7">
    <source>
        <dbReference type="Proteomes" id="UP001369086"/>
    </source>
</evidence>
<feature type="transmembrane region" description="Helical" evidence="3">
    <location>
        <begin position="182"/>
        <end position="205"/>
    </location>
</feature>
<keyword evidence="4" id="KW-0732">Signal</keyword>
<organism evidence="6 7">
    <name type="scientific">Huso huso</name>
    <name type="common">Beluga</name>
    <name type="synonym">Acipenser huso</name>
    <dbReference type="NCBI Taxonomy" id="61971"/>
    <lineage>
        <taxon>Eukaryota</taxon>
        <taxon>Metazoa</taxon>
        <taxon>Chordata</taxon>
        <taxon>Craniata</taxon>
        <taxon>Vertebrata</taxon>
        <taxon>Euteleostomi</taxon>
        <taxon>Actinopterygii</taxon>
        <taxon>Chondrostei</taxon>
        <taxon>Acipenseriformes</taxon>
        <taxon>Acipenseridae</taxon>
        <taxon>Huso</taxon>
    </lineage>
</organism>
<accession>A0ABR0YI80</accession>
<dbReference type="SMART" id="SM00208">
    <property type="entry name" value="TNFR"/>
    <property type="match status" value="3"/>
</dbReference>
<gene>
    <name evidence="6" type="ORF">HHUSO_G27945</name>
</gene>
<dbReference type="SUPFAM" id="SSF57184">
    <property type="entry name" value="Growth factor receptor domain"/>
    <property type="match status" value="1"/>
</dbReference>
<dbReference type="InterPro" id="IPR001368">
    <property type="entry name" value="TNFR/NGFR_Cys_rich_reg"/>
</dbReference>
<keyword evidence="1" id="KW-1015">Disulfide bond</keyword>
<keyword evidence="3" id="KW-1133">Transmembrane helix</keyword>
<feature type="signal peptide" evidence="4">
    <location>
        <begin position="1"/>
        <end position="19"/>
    </location>
</feature>
<feature type="chain" id="PRO_5046654935" evidence="4">
    <location>
        <begin position="20"/>
        <end position="260"/>
    </location>
</feature>
<feature type="disulfide bond" evidence="1">
    <location>
        <begin position="80"/>
        <end position="98"/>
    </location>
</feature>
<feature type="domain" description="TNFR-Cys" evidence="5">
    <location>
        <begin position="59"/>
        <end position="98"/>
    </location>
</feature>
<dbReference type="EMBL" id="JAHFZB010000029">
    <property type="protein sequence ID" value="KAK6472253.1"/>
    <property type="molecule type" value="Genomic_DNA"/>
</dbReference>
<dbReference type="InterPro" id="IPR009030">
    <property type="entry name" value="Growth_fac_rcpt_cys_sf"/>
</dbReference>
<dbReference type="PANTHER" id="PTHR47139:SF1">
    <property type="entry name" value="TUMOR NECROSIS FACTOR RECEPTOR SUPERFAMILY MEMBER 9"/>
    <property type="match status" value="1"/>
</dbReference>
<evidence type="ECO:0000313" key="6">
    <source>
        <dbReference type="EMBL" id="KAK6472253.1"/>
    </source>
</evidence>
<evidence type="ECO:0000259" key="5">
    <source>
        <dbReference type="PROSITE" id="PS50050"/>
    </source>
</evidence>
<evidence type="ECO:0000256" key="1">
    <source>
        <dbReference type="PROSITE-ProRule" id="PRU00206"/>
    </source>
</evidence>
<keyword evidence="3" id="KW-0472">Membrane</keyword>
<evidence type="ECO:0000256" key="4">
    <source>
        <dbReference type="SAM" id="SignalP"/>
    </source>
</evidence>
<dbReference type="Pfam" id="PF00020">
    <property type="entry name" value="TNFR_c6"/>
    <property type="match status" value="2"/>
</dbReference>
<keyword evidence="7" id="KW-1185">Reference proteome</keyword>
<feature type="region of interest" description="Disordered" evidence="2">
    <location>
        <begin position="236"/>
        <end position="260"/>
    </location>
</feature>
<feature type="disulfide bond" evidence="1">
    <location>
        <begin position="77"/>
        <end position="90"/>
    </location>
</feature>
<comment type="caution">
    <text evidence="1">Lacks conserved residue(s) required for the propagation of feature annotation.</text>
</comment>